<keyword evidence="3" id="KW-1185">Reference proteome</keyword>
<organism evidence="2 3">
    <name type="scientific">Flavobacterium kingsejongi</name>
    <dbReference type="NCBI Taxonomy" id="1678728"/>
    <lineage>
        <taxon>Bacteria</taxon>
        <taxon>Pseudomonadati</taxon>
        <taxon>Bacteroidota</taxon>
        <taxon>Flavobacteriia</taxon>
        <taxon>Flavobacteriales</taxon>
        <taxon>Flavobacteriaceae</taxon>
        <taxon>Flavobacterium</taxon>
    </lineage>
</organism>
<keyword evidence="1" id="KW-0732">Signal</keyword>
<dbReference type="AlphaFoldDB" id="A0A2S1LRZ5"/>
<feature type="chain" id="PRO_5015615752" evidence="1">
    <location>
        <begin position="19"/>
        <end position="165"/>
    </location>
</feature>
<protein>
    <submittedName>
        <fullName evidence="2">Uncharacterized protein</fullName>
    </submittedName>
</protein>
<sequence length="165" mass="19490">MRTKILLLFFFYAFTAAAQQKMVLTAKGFEPLKVEVPQNSAFQIFTNSKDWMRGYYQTETEFQEIEGQQLTIDAFKNNAFFFRSLGETYYYKIKYNLKIEFVDGLYTFYFRVDEIYTINTLTKTQIADYFLSNGNIKDDYADVKSSLEYTVNAIARSHYNYVFGI</sequence>
<accession>A0A2S1LRZ5</accession>
<gene>
    <name evidence="2" type="ORF">FK004_15115</name>
</gene>
<feature type="signal peptide" evidence="1">
    <location>
        <begin position="1"/>
        <end position="18"/>
    </location>
</feature>
<proteinExistence type="predicted"/>
<evidence type="ECO:0000313" key="3">
    <source>
        <dbReference type="Proteomes" id="UP000244677"/>
    </source>
</evidence>
<dbReference type="Proteomes" id="UP000244677">
    <property type="component" value="Chromosome"/>
</dbReference>
<dbReference type="EMBL" id="CP020919">
    <property type="protein sequence ID" value="AWG26458.1"/>
    <property type="molecule type" value="Genomic_DNA"/>
</dbReference>
<dbReference type="KEGG" id="fki:FK004_15115"/>
<evidence type="ECO:0000256" key="1">
    <source>
        <dbReference type="SAM" id="SignalP"/>
    </source>
</evidence>
<name>A0A2S1LRZ5_9FLAO</name>
<evidence type="ECO:0000313" key="2">
    <source>
        <dbReference type="EMBL" id="AWG26458.1"/>
    </source>
</evidence>
<dbReference type="RefSeq" id="WP_108737980.1">
    <property type="nucleotide sequence ID" value="NZ_CP020919.1"/>
</dbReference>
<dbReference type="OrthoDB" id="1357433at2"/>
<reference evidence="2 3" key="1">
    <citation type="submission" date="2017-04" db="EMBL/GenBank/DDBJ databases">
        <title>Complete genome sequence of Flavobacterium kingsejong AJ004.</title>
        <authorList>
            <person name="Lee P.C."/>
        </authorList>
    </citation>
    <scope>NUCLEOTIDE SEQUENCE [LARGE SCALE GENOMIC DNA]</scope>
    <source>
        <strain evidence="2 3">AJ004</strain>
    </source>
</reference>